<name>A0ABS1TBY1_9CLOT</name>
<comment type="caution">
    <text evidence="1">The sequence shown here is derived from an EMBL/GenBank/DDBJ whole genome shotgun (WGS) entry which is preliminary data.</text>
</comment>
<proteinExistence type="predicted"/>
<accession>A0ABS1TBY1</accession>
<keyword evidence="2" id="KW-1185">Reference proteome</keyword>
<evidence type="ECO:0000313" key="1">
    <source>
        <dbReference type="EMBL" id="MBL4936855.1"/>
    </source>
</evidence>
<reference evidence="1 2" key="1">
    <citation type="submission" date="2021-01" db="EMBL/GenBank/DDBJ databases">
        <title>Genome public.</title>
        <authorList>
            <person name="Liu C."/>
            <person name="Sun Q."/>
        </authorList>
    </citation>
    <scope>NUCLEOTIDE SEQUENCE [LARGE SCALE GENOMIC DNA]</scope>
    <source>
        <strain evidence="1 2">YIM B02515</strain>
    </source>
</reference>
<dbReference type="Proteomes" id="UP000632377">
    <property type="component" value="Unassembled WGS sequence"/>
</dbReference>
<organism evidence="1 2">
    <name type="scientific">Clostridium rhizosphaerae</name>
    <dbReference type="NCBI Taxonomy" id="2803861"/>
    <lineage>
        <taxon>Bacteria</taxon>
        <taxon>Bacillati</taxon>
        <taxon>Bacillota</taxon>
        <taxon>Clostridia</taxon>
        <taxon>Eubacteriales</taxon>
        <taxon>Clostridiaceae</taxon>
        <taxon>Clostridium</taxon>
    </lineage>
</organism>
<sequence length="148" mass="17304">MWLVISVLCLILIINFAVRVGVIPQIDNPIVRCPTVEIPTFKTDFIYSDFLKRRRNFHIDVDNELINTKLTSVQPNTELKIIFNHEYLHYSLFKRLENGNYEKIFDSNESTNGTFITPDKPGKYLFSISADYDEGLGIYYFLIEVNEK</sequence>
<dbReference type="EMBL" id="JAESWC010000008">
    <property type="protein sequence ID" value="MBL4936855.1"/>
    <property type="molecule type" value="Genomic_DNA"/>
</dbReference>
<evidence type="ECO:0000313" key="2">
    <source>
        <dbReference type="Proteomes" id="UP000632377"/>
    </source>
</evidence>
<gene>
    <name evidence="1" type="ORF">JK636_13925</name>
</gene>
<dbReference type="RefSeq" id="WP_202749601.1">
    <property type="nucleotide sequence ID" value="NZ_JAESWC010000008.1"/>
</dbReference>
<protein>
    <submittedName>
        <fullName evidence="1">Uncharacterized protein</fullName>
    </submittedName>
</protein>